<evidence type="ECO:0000313" key="3">
    <source>
        <dbReference type="Proteomes" id="UP000663937"/>
    </source>
</evidence>
<keyword evidence="1" id="KW-0732">Signal</keyword>
<dbReference type="EMBL" id="CP071868">
    <property type="protein sequence ID" value="QTE29232.1"/>
    <property type="molecule type" value="Genomic_DNA"/>
</dbReference>
<name>A0A8A4ZBF5_9MICO</name>
<accession>A0A8A4ZBF5</accession>
<protein>
    <submittedName>
        <fullName evidence="2">Carbohydrate-binding domain-containing protein</fullName>
    </submittedName>
</protein>
<dbReference type="RefSeq" id="WP_227423500.1">
    <property type="nucleotide sequence ID" value="NZ_CP071868.1"/>
</dbReference>
<dbReference type="Pfam" id="PF14262">
    <property type="entry name" value="Cthe_2159"/>
    <property type="match status" value="1"/>
</dbReference>
<sequence>MRRPTRKTFFSAVLVAGLLAGCASTADADSGTVATTDTAAVSTTASVVASVTAEQALAENTSPETDSAAAAVWDEADVVEISLDGATATSSSDAVTVDGGVVTITAAGTYRLTGVLDDGQVVVDSADTGAVQLILDGADISSSTGAAFVVADAEEAVIVLADGSQNALSDTSVAAESTDAETADAGTDVPNAALYSTADLTITGGGALTVAGNSNDAITSKDGLVIDAGTITVTAVDDGIRGKDYLVVNGGTITVTAGGDGLTSDNADDAALGYVSVTGGTLDVTAAGDGIAAATDVVVSGGDLTVQAGGGTAGIVADDASAKGLKGAVSVVIVGGTVAVEAADDAIHSGGIVSLASGDVTLASGDDGVHADAGLNVAGGTVAVTQSYEGLESANITIDGGDVTLVASDDGVNVAGGADSSGAQEGAAPGGGTDEFSDTGEFLLAITGGTISVDSGGDGLDSNGSAQISGGTIVVSGPTNDGNGALDVNGTLEVSGGVLLAAGSSGMVVAPDEASAQGWVAIGFDSVQAAGTVVHVVAADGTEIASFESAKDFQSIVLSSADLVAGETYTVLTGGTVSGEVVAGLSTSGDSSGATQALTVTAGEAPAGGGGPGGGGGRG</sequence>
<dbReference type="PROSITE" id="PS51257">
    <property type="entry name" value="PROKAR_LIPOPROTEIN"/>
    <property type="match status" value="1"/>
</dbReference>
<organism evidence="2 3">
    <name type="scientific">Pengzhenrongella sicca</name>
    <dbReference type="NCBI Taxonomy" id="2819238"/>
    <lineage>
        <taxon>Bacteria</taxon>
        <taxon>Bacillati</taxon>
        <taxon>Actinomycetota</taxon>
        <taxon>Actinomycetes</taxon>
        <taxon>Micrococcales</taxon>
        <taxon>Pengzhenrongella</taxon>
    </lineage>
</organism>
<dbReference type="InterPro" id="IPR025584">
    <property type="entry name" value="Cthe_2159"/>
</dbReference>
<proteinExistence type="predicted"/>
<feature type="chain" id="PRO_5035173334" evidence="1">
    <location>
        <begin position="29"/>
        <end position="619"/>
    </location>
</feature>
<keyword evidence="3" id="KW-1185">Reference proteome</keyword>
<dbReference type="KEGG" id="psic:J4E96_18430"/>
<reference evidence="2" key="1">
    <citation type="submission" date="2021-03" db="EMBL/GenBank/DDBJ databases">
        <title>Pengzhenrongella sicca gen. nov., sp. nov., a new member of suborder Micrococcineae isolated from High-Arctic tundra soil.</title>
        <authorList>
            <person name="Peng F."/>
        </authorList>
    </citation>
    <scope>NUCLEOTIDE SEQUENCE</scope>
    <source>
        <strain evidence="2">LRZ-2</strain>
    </source>
</reference>
<dbReference type="Proteomes" id="UP000663937">
    <property type="component" value="Chromosome"/>
</dbReference>
<feature type="signal peptide" evidence="1">
    <location>
        <begin position="1"/>
        <end position="28"/>
    </location>
</feature>
<gene>
    <name evidence="2" type="ORF">J4E96_18430</name>
</gene>
<evidence type="ECO:0000313" key="2">
    <source>
        <dbReference type="EMBL" id="QTE29232.1"/>
    </source>
</evidence>
<dbReference type="AlphaFoldDB" id="A0A8A4ZBF5"/>
<evidence type="ECO:0000256" key="1">
    <source>
        <dbReference type="SAM" id="SignalP"/>
    </source>
</evidence>